<dbReference type="GO" id="GO:0003676">
    <property type="term" value="F:nucleic acid binding"/>
    <property type="evidence" value="ECO:0007669"/>
    <property type="project" value="InterPro"/>
</dbReference>
<dbReference type="EMBL" id="VYZN01000010">
    <property type="protein sequence ID" value="KAE9542428.1"/>
    <property type="molecule type" value="Genomic_DNA"/>
</dbReference>
<keyword evidence="2" id="KW-1185">Reference proteome</keyword>
<name>A0A6G0TZY9_APHGL</name>
<comment type="caution">
    <text evidence="1">The sequence shown here is derived from an EMBL/GenBank/DDBJ whole genome shotgun (WGS) entry which is preliminary data.</text>
</comment>
<proteinExistence type="predicted"/>
<reference evidence="1 2" key="1">
    <citation type="submission" date="2019-08" db="EMBL/GenBank/DDBJ databases">
        <title>The genome of the soybean aphid Biotype 1, its phylome, world population structure and adaptation to the North American continent.</title>
        <authorList>
            <person name="Giordano R."/>
            <person name="Donthu R.K."/>
            <person name="Hernandez A.G."/>
            <person name="Wright C.L."/>
            <person name="Zimin A.V."/>
        </authorList>
    </citation>
    <scope>NUCLEOTIDE SEQUENCE [LARGE SCALE GENOMIC DNA]</scope>
    <source>
        <tissue evidence="1">Whole aphids</tissue>
    </source>
</reference>
<sequence length="437" mass="50883">MYSVSLRALCQFIAFCVKIIFFFVHRLFSETMDDQIIVTPTKKNPKGKFVSSSQKLMIINAYKMELKNNLKITIRECRITLSKQLGIGQRTISSTISEYNTSKTVTSPNRKRCKKSFQDAFDDLHRNTVRRHVHSFWYNKTIPTLAKIYRVVIDDDSLPDISETNLYHEIVVWRQRYLQDIQKYREEGRHLYYLDETWVNAGECNNKTWVDKTVKSCHDAFVRGLTTGAKNPTRKGKRLIILHIGSEDGFVPGGLLCFESKKNTNDYHDEMNGDTFSEWMQSILPRLKENCVIIIDNASYHSVKTDKIPCTSTRKADIIKWLEEKGQVINKPMVIPQLLDMVKKIRPMHEKYVIDEMAKEHNRTILRLPPYHCDVKNLLLEGIERVDANMWKNFISHTKKIEKKFYDIDFIVDEMLSAEVEPVIVNIGHSSSSSESD</sequence>
<dbReference type="PANTHER" id="PTHR33939">
    <property type="entry name" value="PROTEIN CBG22215"/>
    <property type="match status" value="1"/>
</dbReference>
<protein>
    <recommendedName>
        <fullName evidence="3">Tc1-like transposase DDE domain-containing protein</fullName>
    </recommendedName>
</protein>
<evidence type="ECO:0000313" key="1">
    <source>
        <dbReference type="EMBL" id="KAE9542428.1"/>
    </source>
</evidence>
<organism evidence="1 2">
    <name type="scientific">Aphis glycines</name>
    <name type="common">Soybean aphid</name>
    <dbReference type="NCBI Taxonomy" id="307491"/>
    <lineage>
        <taxon>Eukaryota</taxon>
        <taxon>Metazoa</taxon>
        <taxon>Ecdysozoa</taxon>
        <taxon>Arthropoda</taxon>
        <taxon>Hexapoda</taxon>
        <taxon>Insecta</taxon>
        <taxon>Pterygota</taxon>
        <taxon>Neoptera</taxon>
        <taxon>Paraneoptera</taxon>
        <taxon>Hemiptera</taxon>
        <taxon>Sternorrhyncha</taxon>
        <taxon>Aphidomorpha</taxon>
        <taxon>Aphidoidea</taxon>
        <taxon>Aphididae</taxon>
        <taxon>Aphidini</taxon>
        <taxon>Aphis</taxon>
        <taxon>Aphis</taxon>
    </lineage>
</organism>
<dbReference type="Gene3D" id="3.30.420.10">
    <property type="entry name" value="Ribonuclease H-like superfamily/Ribonuclease H"/>
    <property type="match status" value="1"/>
</dbReference>
<dbReference type="InterPro" id="IPR036397">
    <property type="entry name" value="RNaseH_sf"/>
</dbReference>
<evidence type="ECO:0000313" key="2">
    <source>
        <dbReference type="Proteomes" id="UP000475862"/>
    </source>
</evidence>
<dbReference type="AlphaFoldDB" id="A0A6G0TZY9"/>
<dbReference type="Proteomes" id="UP000475862">
    <property type="component" value="Unassembled WGS sequence"/>
</dbReference>
<dbReference type="PANTHER" id="PTHR33939:SF1">
    <property type="entry name" value="DUF4371 DOMAIN-CONTAINING PROTEIN"/>
    <property type="match status" value="1"/>
</dbReference>
<accession>A0A6G0TZY9</accession>
<dbReference type="OrthoDB" id="8196420at2759"/>
<evidence type="ECO:0008006" key="3">
    <source>
        <dbReference type="Google" id="ProtNLM"/>
    </source>
</evidence>
<gene>
    <name evidence="1" type="ORF">AGLY_003289</name>
</gene>